<dbReference type="Pfam" id="PF02583">
    <property type="entry name" value="Trns_repr_metal"/>
    <property type="match status" value="1"/>
</dbReference>
<dbReference type="GO" id="GO:0045892">
    <property type="term" value="P:negative regulation of DNA-templated transcription"/>
    <property type="evidence" value="ECO:0007669"/>
    <property type="project" value="UniProtKB-ARBA"/>
</dbReference>
<dbReference type="STRING" id="419481.SAMN05216233_1067"/>
<name>A0A1G5EI71_9BACT</name>
<sequence>MADTPTHKHHDEIAKRLRRAGGHLAKVVAMIEGEAPCIEVARQLQAVYKAVGNAKQALVRDHIDHCLDEHALMERSAADIKKELAEISKYL</sequence>
<dbReference type="GO" id="GO:0046872">
    <property type="term" value="F:metal ion binding"/>
    <property type="evidence" value="ECO:0007669"/>
    <property type="project" value="InterPro"/>
</dbReference>
<evidence type="ECO:0000256" key="1">
    <source>
        <dbReference type="ARBA" id="ARBA00005260"/>
    </source>
</evidence>
<dbReference type="AlphaFoldDB" id="A0A1G5EI71"/>
<organism evidence="2 3">
    <name type="scientific">Desulfoluna spongiiphila</name>
    <dbReference type="NCBI Taxonomy" id="419481"/>
    <lineage>
        <taxon>Bacteria</taxon>
        <taxon>Pseudomonadati</taxon>
        <taxon>Thermodesulfobacteriota</taxon>
        <taxon>Desulfobacteria</taxon>
        <taxon>Desulfobacterales</taxon>
        <taxon>Desulfolunaceae</taxon>
        <taxon>Desulfoluna</taxon>
    </lineage>
</organism>
<dbReference type="InterPro" id="IPR038390">
    <property type="entry name" value="Metal_Tscrpt_repr_sf"/>
</dbReference>
<dbReference type="EMBL" id="FMUX01000006">
    <property type="protein sequence ID" value="SCY26148.1"/>
    <property type="molecule type" value="Genomic_DNA"/>
</dbReference>
<dbReference type="Proteomes" id="UP000198870">
    <property type="component" value="Unassembled WGS sequence"/>
</dbReference>
<protein>
    <recommendedName>
        <fullName evidence="4">DNA-binding transcriptional regulator, FrmR family</fullName>
    </recommendedName>
</protein>
<dbReference type="RefSeq" id="WP_092210451.1">
    <property type="nucleotide sequence ID" value="NZ_FMUX01000006.1"/>
</dbReference>
<dbReference type="PANTHER" id="PTHR33677:SF3">
    <property type="entry name" value="COPPER-SENSING TRANSCRIPTIONAL REPRESSOR RICR"/>
    <property type="match status" value="1"/>
</dbReference>
<gene>
    <name evidence="2" type="ORF">SAMN05216233_1067</name>
</gene>
<dbReference type="OrthoDB" id="9806052at2"/>
<dbReference type="InterPro" id="IPR003735">
    <property type="entry name" value="Metal_Tscrpt_repr"/>
</dbReference>
<reference evidence="2 3" key="1">
    <citation type="submission" date="2016-10" db="EMBL/GenBank/DDBJ databases">
        <authorList>
            <person name="de Groot N.N."/>
        </authorList>
    </citation>
    <scope>NUCLEOTIDE SEQUENCE [LARGE SCALE GENOMIC DNA]</scope>
    <source>
        <strain evidence="2 3">AA1</strain>
    </source>
</reference>
<evidence type="ECO:0000313" key="2">
    <source>
        <dbReference type="EMBL" id="SCY26148.1"/>
    </source>
</evidence>
<accession>A0A1G5EI71</accession>
<evidence type="ECO:0008006" key="4">
    <source>
        <dbReference type="Google" id="ProtNLM"/>
    </source>
</evidence>
<evidence type="ECO:0000313" key="3">
    <source>
        <dbReference type="Proteomes" id="UP000198870"/>
    </source>
</evidence>
<comment type="similarity">
    <text evidence="1">Belongs to the FrmR/RcnR family.</text>
</comment>
<proteinExistence type="inferred from homology"/>
<dbReference type="Gene3D" id="1.20.58.1000">
    <property type="entry name" value="Metal-sensitive repressor, helix protomer"/>
    <property type="match status" value="1"/>
</dbReference>
<keyword evidence="3" id="KW-1185">Reference proteome</keyword>
<dbReference type="GO" id="GO:0003677">
    <property type="term" value="F:DNA binding"/>
    <property type="evidence" value="ECO:0007669"/>
    <property type="project" value="InterPro"/>
</dbReference>
<dbReference type="PANTHER" id="PTHR33677">
    <property type="entry name" value="TRANSCRIPTIONAL REPRESSOR FRMR-RELATED"/>
    <property type="match status" value="1"/>
</dbReference>